<evidence type="ECO:0000313" key="5">
    <source>
        <dbReference type="Proteomes" id="UP000777438"/>
    </source>
</evidence>
<dbReference type="Pfam" id="PF11951">
    <property type="entry name" value="Fungal_trans_2"/>
    <property type="match status" value="1"/>
</dbReference>
<reference evidence="4 5" key="1">
    <citation type="journal article" date="2021" name="Nat. Commun.">
        <title>Genetic determinants of endophytism in the Arabidopsis root mycobiome.</title>
        <authorList>
            <person name="Mesny F."/>
            <person name="Miyauchi S."/>
            <person name="Thiergart T."/>
            <person name="Pickel B."/>
            <person name="Atanasova L."/>
            <person name="Karlsson M."/>
            <person name="Huettel B."/>
            <person name="Barry K.W."/>
            <person name="Haridas S."/>
            <person name="Chen C."/>
            <person name="Bauer D."/>
            <person name="Andreopoulos W."/>
            <person name="Pangilinan J."/>
            <person name="LaButti K."/>
            <person name="Riley R."/>
            <person name="Lipzen A."/>
            <person name="Clum A."/>
            <person name="Drula E."/>
            <person name="Henrissat B."/>
            <person name="Kohler A."/>
            <person name="Grigoriev I.V."/>
            <person name="Martin F.M."/>
            <person name="Hacquard S."/>
        </authorList>
    </citation>
    <scope>NUCLEOTIDE SEQUENCE [LARGE SCALE GENOMIC DNA]</scope>
    <source>
        <strain evidence="4 5">MPI-CAGE-CH-0241</strain>
    </source>
</reference>
<dbReference type="InterPro" id="IPR036864">
    <property type="entry name" value="Zn2-C6_fun-type_DNA-bd_sf"/>
</dbReference>
<dbReference type="SUPFAM" id="SSF57701">
    <property type="entry name" value="Zn2/Cys6 DNA-binding domain"/>
    <property type="match status" value="1"/>
</dbReference>
<dbReference type="Pfam" id="PF00172">
    <property type="entry name" value="Zn_clus"/>
    <property type="match status" value="1"/>
</dbReference>
<dbReference type="AlphaFoldDB" id="A0A9P9AUK7"/>
<dbReference type="OrthoDB" id="3546279at2759"/>
<dbReference type="GO" id="GO:0008270">
    <property type="term" value="F:zinc ion binding"/>
    <property type="evidence" value="ECO:0007669"/>
    <property type="project" value="InterPro"/>
</dbReference>
<proteinExistence type="predicted"/>
<dbReference type="InterPro" id="IPR021858">
    <property type="entry name" value="Fun_TF"/>
</dbReference>
<comment type="caution">
    <text evidence="4">The sequence shown here is derived from an EMBL/GenBank/DDBJ whole genome shotgun (WGS) entry which is preliminary data.</text>
</comment>
<dbReference type="PANTHER" id="PTHR47784">
    <property type="entry name" value="STEROL UPTAKE CONTROL PROTEIN 2"/>
    <property type="match status" value="1"/>
</dbReference>
<dbReference type="GO" id="GO:0001228">
    <property type="term" value="F:DNA-binding transcription activator activity, RNA polymerase II-specific"/>
    <property type="evidence" value="ECO:0007669"/>
    <property type="project" value="TreeGrafter"/>
</dbReference>
<dbReference type="CDD" id="cd00067">
    <property type="entry name" value="GAL4"/>
    <property type="match status" value="1"/>
</dbReference>
<dbReference type="PANTHER" id="PTHR47784:SF5">
    <property type="entry name" value="STEROL UPTAKE CONTROL PROTEIN 2"/>
    <property type="match status" value="1"/>
</dbReference>
<dbReference type="PROSITE" id="PS50048">
    <property type="entry name" value="ZN2_CY6_FUNGAL_2"/>
    <property type="match status" value="1"/>
</dbReference>
<feature type="domain" description="Zn(2)-C6 fungal-type" evidence="3">
    <location>
        <begin position="12"/>
        <end position="41"/>
    </location>
</feature>
<evidence type="ECO:0000259" key="3">
    <source>
        <dbReference type="PROSITE" id="PS50048"/>
    </source>
</evidence>
<dbReference type="InterPro" id="IPR053157">
    <property type="entry name" value="Sterol_Uptake_Regulator"/>
</dbReference>
<keyword evidence="5" id="KW-1185">Reference proteome</keyword>
<sequence length="440" mass="48672">MPRLGHKKSRRGCLRCKQRRVKCDEAVPCSACARHGVECVYADAHAQPSAKDHEKRSSSVASSDSVIGAHPPDTEQGSVSAAGPNDQVQHILTSSPPVAGLIPTSTPAVSGWSTTSLSSLTIASDPFPYFDKFITGPRAVEQSSWLTDLELMHQYTAITYQTLPRAADLQHIWQTQIPKLALSNIFLLHQILAISAHHQSQLRPDLYSHYTICASLHQNKAVAGLRTALARITEETCHEVFVASSLLSICAFASLSSYGGVSERPWLEDLIDVFQLIRGMSRILDSYTNLLHKGELSMLFFREGNSKPAPFLDSVNEQLQLLELSLLPQDEATLVCRQTIIEVVAWIQSVIRSTGSPGLRASLSLPICLRENFMDLVRQHNPVALVIVAHYSVILHDSGLDNWYLRGWGRSVIEDIAQIVGPSWHKSLEWPLMMLENSCL</sequence>
<dbReference type="SMART" id="SM00066">
    <property type="entry name" value="GAL4"/>
    <property type="match status" value="1"/>
</dbReference>
<dbReference type="Gene3D" id="4.10.240.10">
    <property type="entry name" value="Zn(2)-C6 fungal-type DNA-binding domain"/>
    <property type="match status" value="1"/>
</dbReference>
<dbReference type="InterPro" id="IPR001138">
    <property type="entry name" value="Zn2Cys6_DnaBD"/>
</dbReference>
<organism evidence="4 5">
    <name type="scientific">Thelonectria olida</name>
    <dbReference type="NCBI Taxonomy" id="1576542"/>
    <lineage>
        <taxon>Eukaryota</taxon>
        <taxon>Fungi</taxon>
        <taxon>Dikarya</taxon>
        <taxon>Ascomycota</taxon>
        <taxon>Pezizomycotina</taxon>
        <taxon>Sordariomycetes</taxon>
        <taxon>Hypocreomycetidae</taxon>
        <taxon>Hypocreales</taxon>
        <taxon>Nectriaceae</taxon>
        <taxon>Thelonectria</taxon>
    </lineage>
</organism>
<accession>A0A9P9AUK7</accession>
<dbReference type="PROSITE" id="PS00463">
    <property type="entry name" value="ZN2_CY6_FUNGAL_1"/>
    <property type="match status" value="1"/>
</dbReference>
<evidence type="ECO:0000313" key="4">
    <source>
        <dbReference type="EMBL" id="KAH6892921.1"/>
    </source>
</evidence>
<evidence type="ECO:0000256" key="1">
    <source>
        <dbReference type="ARBA" id="ARBA00023242"/>
    </source>
</evidence>
<evidence type="ECO:0000256" key="2">
    <source>
        <dbReference type="SAM" id="MobiDB-lite"/>
    </source>
</evidence>
<feature type="region of interest" description="Disordered" evidence="2">
    <location>
        <begin position="47"/>
        <end position="83"/>
    </location>
</feature>
<dbReference type="EMBL" id="JAGPYM010000006">
    <property type="protein sequence ID" value="KAH6892921.1"/>
    <property type="molecule type" value="Genomic_DNA"/>
</dbReference>
<name>A0A9P9AUK7_9HYPO</name>
<keyword evidence="1" id="KW-0539">Nucleus</keyword>
<gene>
    <name evidence="4" type="ORF">B0T10DRAFT_481103</name>
</gene>
<protein>
    <recommendedName>
        <fullName evidence="3">Zn(2)-C6 fungal-type domain-containing protein</fullName>
    </recommendedName>
</protein>
<dbReference type="Proteomes" id="UP000777438">
    <property type="component" value="Unassembled WGS sequence"/>
</dbReference>